<dbReference type="Gene3D" id="3.90.1590.10">
    <property type="entry name" value="glutathione-dependent formaldehyde- activating enzyme (gfa)"/>
    <property type="match status" value="1"/>
</dbReference>
<evidence type="ECO:0000256" key="4">
    <source>
        <dbReference type="ARBA" id="ARBA00023239"/>
    </source>
</evidence>
<proteinExistence type="inferred from homology"/>
<accession>B0Y3M3</accession>
<evidence type="ECO:0000256" key="3">
    <source>
        <dbReference type="ARBA" id="ARBA00022833"/>
    </source>
</evidence>
<gene>
    <name evidence="6" type="ORF">AFUB_054720</name>
</gene>
<evidence type="ECO:0000313" key="7">
    <source>
        <dbReference type="Proteomes" id="UP000001699"/>
    </source>
</evidence>
<dbReference type="PROSITE" id="PS51891">
    <property type="entry name" value="CENP_V_GFA"/>
    <property type="match status" value="1"/>
</dbReference>
<reference evidence="6 7" key="1">
    <citation type="journal article" date="2008" name="PLoS Genet.">
        <title>Genomic islands in the pathogenic filamentous fungus Aspergillus fumigatus.</title>
        <authorList>
            <person name="Fedorova N.D."/>
            <person name="Khaldi N."/>
            <person name="Joardar V.S."/>
            <person name="Maiti R."/>
            <person name="Amedeo P."/>
            <person name="Anderson M.J."/>
            <person name="Crabtree J."/>
            <person name="Silva J.C."/>
            <person name="Badger J.H."/>
            <person name="Albarraq A."/>
            <person name="Angiuoli S."/>
            <person name="Bussey H."/>
            <person name="Bowyer P."/>
            <person name="Cotty P.J."/>
            <person name="Dyer P.S."/>
            <person name="Egan A."/>
            <person name="Galens K."/>
            <person name="Fraser-Liggett C.M."/>
            <person name="Haas B.J."/>
            <person name="Inman J.M."/>
            <person name="Kent R."/>
            <person name="Lemieux S."/>
            <person name="Malavazi I."/>
            <person name="Orvis J."/>
            <person name="Roemer T."/>
            <person name="Ronning C.M."/>
            <person name="Sundaram J.P."/>
            <person name="Sutton G."/>
            <person name="Turner G."/>
            <person name="Venter J.C."/>
            <person name="White O.R."/>
            <person name="Whitty B.R."/>
            <person name="Youngman P."/>
            <person name="Wolfe K.H."/>
            <person name="Goldman G.H."/>
            <person name="Wortman J.R."/>
            <person name="Jiang B."/>
            <person name="Denning D.W."/>
            <person name="Nierman W.C."/>
        </authorList>
    </citation>
    <scope>NUCLEOTIDE SEQUENCE [LARGE SCALE GENOMIC DNA]</scope>
    <source>
        <strain evidence="7">CBS 144.89 / FGSC A1163 / CEA10</strain>
    </source>
</reference>
<dbReference type="EMBL" id="DS499597">
    <property type="protein sequence ID" value="EDP51464.1"/>
    <property type="molecule type" value="Genomic_DNA"/>
</dbReference>
<dbReference type="GO" id="GO:0046872">
    <property type="term" value="F:metal ion binding"/>
    <property type="evidence" value="ECO:0007669"/>
    <property type="project" value="UniProtKB-KW"/>
</dbReference>
<organism evidence="6 7">
    <name type="scientific">Aspergillus fumigatus (strain CBS 144.89 / FGSC A1163 / CEA10)</name>
    <name type="common">Neosartorya fumigata</name>
    <dbReference type="NCBI Taxonomy" id="451804"/>
    <lineage>
        <taxon>Eukaryota</taxon>
        <taxon>Fungi</taxon>
        <taxon>Dikarya</taxon>
        <taxon>Ascomycota</taxon>
        <taxon>Pezizomycotina</taxon>
        <taxon>Eurotiomycetes</taxon>
        <taxon>Eurotiomycetidae</taxon>
        <taxon>Eurotiales</taxon>
        <taxon>Aspergillaceae</taxon>
        <taxon>Aspergillus</taxon>
        <taxon>Aspergillus subgen. Fumigati</taxon>
    </lineage>
</organism>
<keyword evidence="3" id="KW-0862">Zinc</keyword>
<dbReference type="InterPro" id="IPR006913">
    <property type="entry name" value="CENP-V/GFA"/>
</dbReference>
<dbReference type="Proteomes" id="UP000001699">
    <property type="component" value="Unassembled WGS sequence"/>
</dbReference>
<dbReference type="SUPFAM" id="SSF51316">
    <property type="entry name" value="Mss4-like"/>
    <property type="match status" value="1"/>
</dbReference>
<feature type="domain" description="CENP-V/GFA" evidence="5">
    <location>
        <begin position="74"/>
        <end position="203"/>
    </location>
</feature>
<name>B0Y3M3_ASPFC</name>
<evidence type="ECO:0000256" key="2">
    <source>
        <dbReference type="ARBA" id="ARBA00022723"/>
    </source>
</evidence>
<sequence length="221" mass="24949">MIQGCQNTLYNTRITPHDVVHHSNQFDKSNILQVNPIESYLHGSNVDNPYFYHQPRVQHRTTLQASHEMASDLITGSCACRHISYTASQPPSDVTNCHCTTCRKQAGAPYQSWATFAPGSLTWDKDKLPSVRRSSAFATRGFCPKCGSSVSMKYDYEPELLSVTTGTIDSAHQGKIPKPSCYLFLQEKVAWFDMPDDGVERWDRFSPDMAESLEKWQTMSS</sequence>
<evidence type="ECO:0000313" key="6">
    <source>
        <dbReference type="EMBL" id="EDP51464.1"/>
    </source>
</evidence>
<protein>
    <submittedName>
        <fullName evidence="6">DUF636 domain protein</fullName>
    </submittedName>
</protein>
<dbReference type="OrthoDB" id="6329284at2759"/>
<dbReference type="GO" id="GO:0016846">
    <property type="term" value="F:carbon-sulfur lyase activity"/>
    <property type="evidence" value="ECO:0007669"/>
    <property type="project" value="InterPro"/>
</dbReference>
<comment type="similarity">
    <text evidence="1">Belongs to the Gfa family.</text>
</comment>
<dbReference type="Pfam" id="PF04828">
    <property type="entry name" value="GFA"/>
    <property type="match status" value="1"/>
</dbReference>
<keyword evidence="4" id="KW-0456">Lyase</keyword>
<dbReference type="AlphaFoldDB" id="B0Y3M3"/>
<dbReference type="PhylomeDB" id="B0Y3M3"/>
<evidence type="ECO:0000259" key="5">
    <source>
        <dbReference type="PROSITE" id="PS51891"/>
    </source>
</evidence>
<keyword evidence="2" id="KW-0479">Metal-binding</keyword>
<dbReference type="PANTHER" id="PTHR33337">
    <property type="entry name" value="GFA DOMAIN-CONTAINING PROTEIN"/>
    <property type="match status" value="1"/>
</dbReference>
<evidence type="ECO:0000256" key="1">
    <source>
        <dbReference type="ARBA" id="ARBA00005495"/>
    </source>
</evidence>
<keyword evidence="7" id="KW-1185">Reference proteome</keyword>
<dbReference type="HOGENOM" id="CLU_055491_4_0_1"/>
<dbReference type="InterPro" id="IPR011057">
    <property type="entry name" value="Mss4-like_sf"/>
</dbReference>
<dbReference type="PANTHER" id="PTHR33337:SF40">
    <property type="entry name" value="CENP-V_GFA DOMAIN-CONTAINING PROTEIN-RELATED"/>
    <property type="match status" value="1"/>
</dbReference>
<dbReference type="VEuPathDB" id="FungiDB:AFUB_054720"/>